<dbReference type="InterPro" id="IPR046366">
    <property type="entry name" value="MPAB"/>
</dbReference>
<gene>
    <name evidence="2" type="ORF">QBC46DRAFT_319308</name>
</gene>
<dbReference type="GO" id="GO:0016491">
    <property type="term" value="F:oxidoreductase activity"/>
    <property type="evidence" value="ECO:0007669"/>
    <property type="project" value="InterPro"/>
</dbReference>
<dbReference type="AlphaFoldDB" id="A0AAN6N2U9"/>
<accession>A0AAN6N2U9</accession>
<keyword evidence="3" id="KW-1185">Reference proteome</keyword>
<dbReference type="Proteomes" id="UP001303473">
    <property type="component" value="Unassembled WGS sequence"/>
</dbReference>
<protein>
    <recommendedName>
        <fullName evidence="1">ER-bound oxygenase mpaB/mpaB'/Rubber oxygenase catalytic domain-containing protein</fullName>
    </recommendedName>
</protein>
<dbReference type="EMBL" id="MU853850">
    <property type="protein sequence ID" value="KAK3937571.1"/>
    <property type="molecule type" value="Genomic_DNA"/>
</dbReference>
<organism evidence="2 3">
    <name type="scientific">Diplogelasinospora grovesii</name>
    <dbReference type="NCBI Taxonomy" id="303347"/>
    <lineage>
        <taxon>Eukaryota</taxon>
        <taxon>Fungi</taxon>
        <taxon>Dikarya</taxon>
        <taxon>Ascomycota</taxon>
        <taxon>Pezizomycotina</taxon>
        <taxon>Sordariomycetes</taxon>
        <taxon>Sordariomycetidae</taxon>
        <taxon>Sordariales</taxon>
        <taxon>Diplogelasinosporaceae</taxon>
        <taxon>Diplogelasinospora</taxon>
    </lineage>
</organism>
<reference evidence="3" key="1">
    <citation type="journal article" date="2023" name="Mol. Phylogenet. Evol.">
        <title>Genome-scale phylogeny and comparative genomics of the fungal order Sordariales.</title>
        <authorList>
            <person name="Hensen N."/>
            <person name="Bonometti L."/>
            <person name="Westerberg I."/>
            <person name="Brannstrom I.O."/>
            <person name="Guillou S."/>
            <person name="Cros-Aarteil S."/>
            <person name="Calhoun S."/>
            <person name="Haridas S."/>
            <person name="Kuo A."/>
            <person name="Mondo S."/>
            <person name="Pangilinan J."/>
            <person name="Riley R."/>
            <person name="LaButti K."/>
            <person name="Andreopoulos B."/>
            <person name="Lipzen A."/>
            <person name="Chen C."/>
            <person name="Yan M."/>
            <person name="Daum C."/>
            <person name="Ng V."/>
            <person name="Clum A."/>
            <person name="Steindorff A."/>
            <person name="Ohm R.A."/>
            <person name="Martin F."/>
            <person name="Silar P."/>
            <person name="Natvig D.O."/>
            <person name="Lalanne C."/>
            <person name="Gautier V."/>
            <person name="Ament-Velasquez S.L."/>
            <person name="Kruys A."/>
            <person name="Hutchinson M.I."/>
            <person name="Powell A.J."/>
            <person name="Barry K."/>
            <person name="Miller A.N."/>
            <person name="Grigoriev I.V."/>
            <person name="Debuchy R."/>
            <person name="Gladieux P."/>
            <person name="Hiltunen Thoren M."/>
            <person name="Johannesson H."/>
        </authorList>
    </citation>
    <scope>NUCLEOTIDE SEQUENCE [LARGE SCALE GENOMIC DNA]</scope>
    <source>
        <strain evidence="3">CBS 340.73</strain>
    </source>
</reference>
<evidence type="ECO:0000313" key="3">
    <source>
        <dbReference type="Proteomes" id="UP001303473"/>
    </source>
</evidence>
<dbReference type="InterPro" id="IPR018713">
    <property type="entry name" value="MPAB/Lcp_cat_dom"/>
</dbReference>
<name>A0AAN6N2U9_9PEZI</name>
<dbReference type="Pfam" id="PF09995">
    <property type="entry name" value="MPAB_Lcp_cat"/>
    <property type="match status" value="1"/>
</dbReference>
<feature type="domain" description="ER-bound oxygenase mpaB/mpaB'/Rubber oxygenase catalytic" evidence="1">
    <location>
        <begin position="26"/>
        <end position="237"/>
    </location>
</feature>
<proteinExistence type="predicted"/>
<comment type="caution">
    <text evidence="2">The sequence shown here is derived from an EMBL/GenBank/DDBJ whole genome shotgun (WGS) entry which is preliminary data.</text>
</comment>
<dbReference type="PANTHER" id="PTHR36124:SF1">
    <property type="entry name" value="ER-BOUND OXYGENASE MPAB_MPAB'_RUBBER OXYGENASE CATALYTIC DOMAIN-CONTAINING PROTEIN"/>
    <property type="match status" value="1"/>
</dbReference>
<dbReference type="PANTHER" id="PTHR36124">
    <property type="match status" value="1"/>
</dbReference>
<evidence type="ECO:0000313" key="2">
    <source>
        <dbReference type="EMBL" id="KAK3937571.1"/>
    </source>
</evidence>
<sequence>MTLQEAYEIQKWLTEQEFPTAFHASLFLALLKTYAIPSISRVLIETGLLGSSDIVKTSKRAADTSALMGNMVMAPPGSTRALEAVARTNFLHRGYIRAGKITNDDMLYTLYVLAFDAVLWIERYEWRGLTDMELCAVGTFWKALGEDLGISYRDLPHERGWSDGLAWAEEMHAWSRKYVDRCVIPSDSNEKLAGQSLDLIFSSTPRPFRAMFRGMACTYLGPKFQTAMRLPTPPAHYAIILESVLALRKFLLRNFFLPRPYLFRCPRITDQPDPATGRYYAARWFLHPWYTKRPSLERWGPLAWMAWAQGVETKPAFRPEGYLVRELGPTSKVGKGNEDMDRTIEALKINDPKRCPFAPLS</sequence>
<evidence type="ECO:0000259" key="1">
    <source>
        <dbReference type="Pfam" id="PF09995"/>
    </source>
</evidence>